<evidence type="ECO:0000313" key="4">
    <source>
        <dbReference type="EMBL" id="MEQ2266833.1"/>
    </source>
</evidence>
<keyword evidence="5" id="KW-1185">Reference proteome</keyword>
<dbReference type="PANTHER" id="PTHR10972:SF153">
    <property type="entry name" value="OXYSTEROL-BINDING PROTEIN-RELATED PROTEIN 2"/>
    <property type="match status" value="1"/>
</dbReference>
<protein>
    <recommendedName>
        <fullName evidence="3">Oxysterol-binding protein</fullName>
    </recommendedName>
</protein>
<evidence type="ECO:0000256" key="1">
    <source>
        <dbReference type="ARBA" id="ARBA00023121"/>
    </source>
</evidence>
<evidence type="ECO:0000256" key="3">
    <source>
        <dbReference type="RuleBase" id="RU003845"/>
    </source>
</evidence>
<keyword evidence="3" id="KW-0445">Lipid transport</keyword>
<evidence type="ECO:0000256" key="2">
    <source>
        <dbReference type="RuleBase" id="RU003844"/>
    </source>
</evidence>
<dbReference type="Pfam" id="PF01237">
    <property type="entry name" value="Oxysterol_BP"/>
    <property type="match status" value="1"/>
</dbReference>
<name>A0ABV0WDH3_9TELE</name>
<keyword evidence="3" id="KW-0813">Transport</keyword>
<sequence>MSNEDEFYDAVTGLDSDESCEGLSEASFKDARGFGYRIQKNNGSVPQENGIKKHRTSLPASMFTRNTVSIWSILKKCIGLELSKITMPISFNEPLSFLQRISEYMEHTYLINRACSLSDSIERMQAVAAFAVSAVASQWDRTGKPFNPLLGETFELIREDQGFRLVSEQVSHHPPVSAFHTESLSGDFVFHGSIYPKLKFWGKSVEAEPRGTITLELLKHNEVYTWSNPYCCVHNIILGKLWIEQYGTVEIVNHRYINKYITFFFKSPK</sequence>
<evidence type="ECO:0000313" key="5">
    <source>
        <dbReference type="Proteomes" id="UP001444071"/>
    </source>
</evidence>
<dbReference type="PANTHER" id="PTHR10972">
    <property type="entry name" value="OXYSTEROL-BINDING PROTEIN-RELATED"/>
    <property type="match status" value="1"/>
</dbReference>
<dbReference type="Proteomes" id="UP001444071">
    <property type="component" value="Unassembled WGS sequence"/>
</dbReference>
<dbReference type="EMBL" id="JAHRIM010040773">
    <property type="protein sequence ID" value="MEQ2266833.1"/>
    <property type="molecule type" value="Genomic_DNA"/>
</dbReference>
<dbReference type="PROSITE" id="PS01013">
    <property type="entry name" value="OSBP"/>
    <property type="match status" value="1"/>
</dbReference>
<accession>A0ABV0WDH3</accession>
<gene>
    <name evidence="4" type="primary">OSBPL2</name>
    <name evidence="4" type="ORF">XENORESO_019604</name>
</gene>
<reference evidence="4 5" key="1">
    <citation type="submission" date="2021-06" db="EMBL/GenBank/DDBJ databases">
        <authorList>
            <person name="Palmer J.M."/>
        </authorList>
    </citation>
    <scope>NUCLEOTIDE SEQUENCE [LARGE SCALE GENOMIC DNA]</scope>
    <source>
        <strain evidence="4 5">XR_2019</strain>
        <tissue evidence="4">Muscle</tissue>
    </source>
</reference>
<keyword evidence="1" id="KW-0446">Lipid-binding</keyword>
<comment type="similarity">
    <text evidence="2">Belongs to the OSBP family.</text>
</comment>
<dbReference type="InterPro" id="IPR018494">
    <property type="entry name" value="Oxysterol-bd_CS"/>
</dbReference>
<comment type="caution">
    <text evidence="4">The sequence shown here is derived from an EMBL/GenBank/DDBJ whole genome shotgun (WGS) entry which is preliminary data.</text>
</comment>
<dbReference type="SUPFAM" id="SSF144000">
    <property type="entry name" value="Oxysterol-binding protein-like"/>
    <property type="match status" value="1"/>
</dbReference>
<organism evidence="4 5">
    <name type="scientific">Xenotaenia resolanae</name>
    <dbReference type="NCBI Taxonomy" id="208358"/>
    <lineage>
        <taxon>Eukaryota</taxon>
        <taxon>Metazoa</taxon>
        <taxon>Chordata</taxon>
        <taxon>Craniata</taxon>
        <taxon>Vertebrata</taxon>
        <taxon>Euteleostomi</taxon>
        <taxon>Actinopterygii</taxon>
        <taxon>Neopterygii</taxon>
        <taxon>Teleostei</taxon>
        <taxon>Neoteleostei</taxon>
        <taxon>Acanthomorphata</taxon>
        <taxon>Ovalentaria</taxon>
        <taxon>Atherinomorphae</taxon>
        <taxon>Cyprinodontiformes</taxon>
        <taxon>Goodeidae</taxon>
        <taxon>Xenotaenia</taxon>
    </lineage>
</organism>
<dbReference type="Gene3D" id="2.40.160.120">
    <property type="match status" value="1"/>
</dbReference>
<dbReference type="InterPro" id="IPR000648">
    <property type="entry name" value="Oxysterol-bd"/>
</dbReference>
<proteinExistence type="inferred from homology"/>
<dbReference type="InterPro" id="IPR037239">
    <property type="entry name" value="OSBP_sf"/>
</dbReference>